<comment type="caution">
    <text evidence="1">The sequence shown here is derived from an EMBL/GenBank/DDBJ whole genome shotgun (WGS) entry which is preliminary data.</text>
</comment>
<accession>A0AAV1YT28</accession>
<keyword evidence="2" id="KW-1185">Reference proteome</keyword>
<proteinExistence type="predicted"/>
<dbReference type="EMBL" id="CAXIEN010000004">
    <property type="protein sequence ID" value="CAL1261927.1"/>
    <property type="molecule type" value="Genomic_DNA"/>
</dbReference>
<reference evidence="1 2" key="1">
    <citation type="submission" date="2024-04" db="EMBL/GenBank/DDBJ databases">
        <authorList>
            <person name="Rising A."/>
            <person name="Reimegard J."/>
            <person name="Sonavane S."/>
            <person name="Akerstrom W."/>
            <person name="Nylinder S."/>
            <person name="Hedman E."/>
            <person name="Kallberg Y."/>
        </authorList>
    </citation>
    <scope>NUCLEOTIDE SEQUENCE [LARGE SCALE GENOMIC DNA]</scope>
</reference>
<sequence>MNPPPMQTTCFDANAVAKHHLCGGLRKKW</sequence>
<evidence type="ECO:0000313" key="1">
    <source>
        <dbReference type="EMBL" id="CAL1261927.1"/>
    </source>
</evidence>
<dbReference type="AlphaFoldDB" id="A0AAV1YT28"/>
<evidence type="ECO:0000313" key="2">
    <source>
        <dbReference type="Proteomes" id="UP001497382"/>
    </source>
</evidence>
<organism evidence="1 2">
    <name type="scientific">Larinioides sclopetarius</name>
    <dbReference type="NCBI Taxonomy" id="280406"/>
    <lineage>
        <taxon>Eukaryota</taxon>
        <taxon>Metazoa</taxon>
        <taxon>Ecdysozoa</taxon>
        <taxon>Arthropoda</taxon>
        <taxon>Chelicerata</taxon>
        <taxon>Arachnida</taxon>
        <taxon>Araneae</taxon>
        <taxon>Araneomorphae</taxon>
        <taxon>Entelegynae</taxon>
        <taxon>Araneoidea</taxon>
        <taxon>Araneidae</taxon>
        <taxon>Larinioides</taxon>
    </lineage>
</organism>
<dbReference type="Proteomes" id="UP001497382">
    <property type="component" value="Unassembled WGS sequence"/>
</dbReference>
<protein>
    <submittedName>
        <fullName evidence="1">Uncharacterized protein</fullName>
    </submittedName>
</protein>
<gene>
    <name evidence="1" type="ORF">LARSCL_LOCUS690</name>
</gene>
<name>A0AAV1YT28_9ARAC</name>